<dbReference type="RefSeq" id="WP_057843071.1">
    <property type="nucleotide sequence ID" value="NZ_LLYA01000101.1"/>
</dbReference>
<feature type="region of interest" description="Disordered" evidence="1">
    <location>
        <begin position="6"/>
        <end position="36"/>
    </location>
</feature>
<comment type="caution">
    <text evidence="2">The sequence shown here is derived from an EMBL/GenBank/DDBJ whole genome shotgun (WGS) entry which is preliminary data.</text>
</comment>
<dbReference type="AlphaFoldDB" id="A0A0R3NCZ6"/>
<evidence type="ECO:0000313" key="2">
    <source>
        <dbReference type="EMBL" id="KRR28239.1"/>
    </source>
</evidence>
<protein>
    <submittedName>
        <fullName evidence="2">Uncharacterized protein</fullName>
    </submittedName>
</protein>
<sequence length="117" mass="13329">MLEIACKNAASQPESTDDPISVGHNGGPPLEEEHRPEWGDAGIGNYFYWKAAHRAAWHNPSPGIVAFRIRKAERLGITYEEYTLEILERGRHLQIEDVERIAEIKRARSRRAVNPRS</sequence>
<reference evidence="2 3" key="1">
    <citation type="submission" date="2014-03" db="EMBL/GenBank/DDBJ databases">
        <title>Bradyrhizobium valentinum sp. nov., isolated from effective nodules of Lupinus mariae-josephae, a lupine endemic of basic-lime soils in Eastern Spain.</title>
        <authorList>
            <person name="Duran D."/>
            <person name="Rey L."/>
            <person name="Navarro A."/>
            <person name="Busquets A."/>
            <person name="Imperial J."/>
            <person name="Ruiz-Argueso T."/>
        </authorList>
    </citation>
    <scope>NUCLEOTIDE SEQUENCE [LARGE SCALE GENOMIC DNA]</scope>
    <source>
        <strain evidence="2 3">Ro19</strain>
    </source>
</reference>
<organism evidence="2 3">
    <name type="scientific">Bradyrhizobium retamae</name>
    <dbReference type="NCBI Taxonomy" id="1300035"/>
    <lineage>
        <taxon>Bacteria</taxon>
        <taxon>Pseudomonadati</taxon>
        <taxon>Pseudomonadota</taxon>
        <taxon>Alphaproteobacteria</taxon>
        <taxon>Hyphomicrobiales</taxon>
        <taxon>Nitrobacteraceae</taxon>
        <taxon>Bradyrhizobium</taxon>
    </lineage>
</organism>
<accession>A0A0R3NCZ6</accession>
<dbReference type="Proteomes" id="UP000052023">
    <property type="component" value="Unassembled WGS sequence"/>
</dbReference>
<keyword evidence="3" id="KW-1185">Reference proteome</keyword>
<evidence type="ECO:0000313" key="3">
    <source>
        <dbReference type="Proteomes" id="UP000052023"/>
    </source>
</evidence>
<dbReference type="EMBL" id="LLYA01000101">
    <property type="protein sequence ID" value="KRR28239.1"/>
    <property type="molecule type" value="Genomic_DNA"/>
</dbReference>
<proteinExistence type="predicted"/>
<name>A0A0R3NCZ6_9BRAD</name>
<gene>
    <name evidence="2" type="ORF">CQ13_21505</name>
</gene>
<evidence type="ECO:0000256" key="1">
    <source>
        <dbReference type="SAM" id="MobiDB-lite"/>
    </source>
</evidence>